<organism evidence="6 7">
    <name type="scientific">Bellilinea caldifistulae</name>
    <dbReference type="NCBI Taxonomy" id="360411"/>
    <lineage>
        <taxon>Bacteria</taxon>
        <taxon>Bacillati</taxon>
        <taxon>Chloroflexota</taxon>
        <taxon>Anaerolineae</taxon>
        <taxon>Anaerolineales</taxon>
        <taxon>Anaerolineaceae</taxon>
        <taxon>Bellilinea</taxon>
    </lineage>
</organism>
<dbReference type="RefSeq" id="WP_236839297.1">
    <property type="nucleotide sequence ID" value="NZ_DF967971.1"/>
</dbReference>
<dbReference type="AlphaFoldDB" id="A0A0P6X1M1"/>
<dbReference type="SMART" id="SM00729">
    <property type="entry name" value="Elp3"/>
    <property type="match status" value="1"/>
</dbReference>
<dbReference type="SFLD" id="SFLDS00029">
    <property type="entry name" value="Radical_SAM"/>
    <property type="match status" value="1"/>
</dbReference>
<evidence type="ECO:0000259" key="5">
    <source>
        <dbReference type="PROSITE" id="PS51918"/>
    </source>
</evidence>
<name>A0A0P6X1M1_9CHLR</name>
<evidence type="ECO:0000256" key="3">
    <source>
        <dbReference type="ARBA" id="ARBA00023004"/>
    </source>
</evidence>
<dbReference type="InterPro" id="IPR058240">
    <property type="entry name" value="rSAM_sf"/>
</dbReference>
<dbReference type="Pfam" id="PF04055">
    <property type="entry name" value="Radical_SAM"/>
    <property type="match status" value="1"/>
</dbReference>
<evidence type="ECO:0000256" key="4">
    <source>
        <dbReference type="ARBA" id="ARBA00023014"/>
    </source>
</evidence>
<protein>
    <recommendedName>
        <fullName evidence="5">Radical SAM core domain-containing protein</fullName>
    </recommendedName>
</protein>
<sequence>MREAPAIFWAKRSGGGRTPLLKTLLTSACEKNCLYCPFRAGRDFRRATLQPVEMAQIFSQMTTAGLVQGLFLSSGMVGGGIRTQDKILDTAEILRTKYQYAGYIHLKLMPGAEKDQILRALQLATRVSVNLEAPNQERLKYLAPRKKFHEELWQVLQWANELRQSLQNAHQNVQIPSLVTQLVVGAANETDVEILQTSADLFTRLKLSRIYYSRFSPIPDTPLENLPPADPLRPLRLYQASFLIRDYGFKTDDFFFTSSGNLPLDQDPKTLWAQAHLLHSPIELNKADFSLLVRIPGIGPKTARRILQFRRNSKIKSESELRHLGIPVNRVSPYILLNGKKIPGQPSFW</sequence>
<feature type="domain" description="Radical SAM core" evidence="5">
    <location>
        <begin position="13"/>
        <end position="250"/>
    </location>
</feature>
<dbReference type="GO" id="GO:0003677">
    <property type="term" value="F:DNA binding"/>
    <property type="evidence" value="ECO:0007669"/>
    <property type="project" value="InterPro"/>
</dbReference>
<proteinExistence type="predicted"/>
<dbReference type="CDD" id="cd01335">
    <property type="entry name" value="Radical_SAM"/>
    <property type="match status" value="1"/>
</dbReference>
<dbReference type="SUPFAM" id="SSF47781">
    <property type="entry name" value="RuvA domain 2-like"/>
    <property type="match status" value="1"/>
</dbReference>
<keyword evidence="1" id="KW-0949">S-adenosyl-L-methionine</keyword>
<dbReference type="InterPro" id="IPR023874">
    <property type="entry name" value="DNA_rSAM_put"/>
</dbReference>
<dbReference type="GO" id="GO:0006281">
    <property type="term" value="P:DNA repair"/>
    <property type="evidence" value="ECO:0007669"/>
    <property type="project" value="InterPro"/>
</dbReference>
<reference evidence="6 7" key="1">
    <citation type="submission" date="2015-07" db="EMBL/GenBank/DDBJ databases">
        <title>Draft genome of Bellilinea caldifistulae DSM 17877.</title>
        <authorList>
            <person name="Hemp J."/>
            <person name="Ward L.M."/>
            <person name="Pace L.A."/>
            <person name="Fischer W.W."/>
        </authorList>
    </citation>
    <scope>NUCLEOTIDE SEQUENCE [LARGE SCALE GENOMIC DNA]</scope>
    <source>
        <strain evidence="6 7">GOMI-1</strain>
    </source>
</reference>
<keyword evidence="3" id="KW-0408">Iron</keyword>
<dbReference type="InterPro" id="IPR007197">
    <property type="entry name" value="rSAM"/>
</dbReference>
<dbReference type="SFLD" id="SFLDG01102">
    <property type="entry name" value="Uncharacterised_Radical_SAM_Su"/>
    <property type="match status" value="1"/>
</dbReference>
<evidence type="ECO:0000256" key="2">
    <source>
        <dbReference type="ARBA" id="ARBA00022723"/>
    </source>
</evidence>
<comment type="caution">
    <text evidence="6">The sequence shown here is derived from an EMBL/GenBank/DDBJ whole genome shotgun (WGS) entry which is preliminary data.</text>
</comment>
<dbReference type="Proteomes" id="UP000050514">
    <property type="component" value="Unassembled WGS sequence"/>
</dbReference>
<evidence type="ECO:0000313" key="7">
    <source>
        <dbReference type="Proteomes" id="UP000050514"/>
    </source>
</evidence>
<dbReference type="InterPro" id="IPR013785">
    <property type="entry name" value="Aldolase_TIM"/>
</dbReference>
<dbReference type="Gene3D" id="1.10.150.320">
    <property type="entry name" value="Photosystem II 12 kDa extrinsic protein"/>
    <property type="match status" value="1"/>
</dbReference>
<dbReference type="InterPro" id="IPR006638">
    <property type="entry name" value="Elp3/MiaA/NifB-like_rSAM"/>
</dbReference>
<gene>
    <name evidence="6" type="ORF">AC812_15165</name>
</gene>
<dbReference type="SUPFAM" id="SSF102114">
    <property type="entry name" value="Radical SAM enzymes"/>
    <property type="match status" value="1"/>
</dbReference>
<evidence type="ECO:0000313" key="6">
    <source>
        <dbReference type="EMBL" id="KPL73141.1"/>
    </source>
</evidence>
<dbReference type="PROSITE" id="PS51918">
    <property type="entry name" value="RADICAL_SAM"/>
    <property type="match status" value="1"/>
</dbReference>
<dbReference type="GO" id="GO:0046872">
    <property type="term" value="F:metal ion binding"/>
    <property type="evidence" value="ECO:0007669"/>
    <property type="project" value="UniProtKB-KW"/>
</dbReference>
<keyword evidence="2" id="KW-0479">Metal-binding</keyword>
<evidence type="ECO:0000256" key="1">
    <source>
        <dbReference type="ARBA" id="ARBA00022691"/>
    </source>
</evidence>
<dbReference type="InterPro" id="IPR003583">
    <property type="entry name" value="Hlx-hairpin-Hlx_DNA-bd_motif"/>
</dbReference>
<dbReference type="EMBL" id="LGHJ01000021">
    <property type="protein sequence ID" value="KPL73141.1"/>
    <property type="molecule type" value="Genomic_DNA"/>
</dbReference>
<dbReference type="STRING" id="360411.AC812_15165"/>
<dbReference type="Gene3D" id="3.20.20.70">
    <property type="entry name" value="Aldolase class I"/>
    <property type="match status" value="1"/>
</dbReference>
<accession>A0A0P6X1M1</accession>
<dbReference type="InterPro" id="IPR010994">
    <property type="entry name" value="RuvA_2-like"/>
</dbReference>
<keyword evidence="7" id="KW-1185">Reference proteome</keyword>
<dbReference type="GO" id="GO:0051536">
    <property type="term" value="F:iron-sulfur cluster binding"/>
    <property type="evidence" value="ECO:0007669"/>
    <property type="project" value="UniProtKB-KW"/>
</dbReference>
<keyword evidence="4" id="KW-0411">Iron-sulfur</keyword>
<dbReference type="Pfam" id="PF12836">
    <property type="entry name" value="HHH_3"/>
    <property type="match status" value="1"/>
</dbReference>
<dbReference type="GO" id="GO:0003824">
    <property type="term" value="F:catalytic activity"/>
    <property type="evidence" value="ECO:0007669"/>
    <property type="project" value="InterPro"/>
</dbReference>
<dbReference type="SMART" id="SM00278">
    <property type="entry name" value="HhH1"/>
    <property type="match status" value="1"/>
</dbReference>